<evidence type="ECO:0000313" key="2">
    <source>
        <dbReference type="Proteomes" id="UP000243459"/>
    </source>
</evidence>
<reference evidence="2" key="1">
    <citation type="journal article" date="2017" name="Nat. Commun.">
        <title>The asparagus genome sheds light on the origin and evolution of a young Y chromosome.</title>
        <authorList>
            <person name="Harkess A."/>
            <person name="Zhou J."/>
            <person name="Xu C."/>
            <person name="Bowers J.E."/>
            <person name="Van der Hulst R."/>
            <person name="Ayyampalayam S."/>
            <person name="Mercati F."/>
            <person name="Riccardi P."/>
            <person name="McKain M.R."/>
            <person name="Kakrana A."/>
            <person name="Tang H."/>
            <person name="Ray J."/>
            <person name="Groenendijk J."/>
            <person name="Arikit S."/>
            <person name="Mathioni S.M."/>
            <person name="Nakano M."/>
            <person name="Shan H."/>
            <person name="Telgmann-Rauber A."/>
            <person name="Kanno A."/>
            <person name="Yue Z."/>
            <person name="Chen H."/>
            <person name="Li W."/>
            <person name="Chen Y."/>
            <person name="Xu X."/>
            <person name="Zhang Y."/>
            <person name="Luo S."/>
            <person name="Chen H."/>
            <person name="Gao J."/>
            <person name="Mao Z."/>
            <person name="Pires J.C."/>
            <person name="Luo M."/>
            <person name="Kudrna D."/>
            <person name="Wing R.A."/>
            <person name="Meyers B.C."/>
            <person name="Yi K."/>
            <person name="Kong H."/>
            <person name="Lavrijsen P."/>
            <person name="Sunseri F."/>
            <person name="Falavigna A."/>
            <person name="Ye Y."/>
            <person name="Leebens-Mack J.H."/>
            <person name="Chen G."/>
        </authorList>
    </citation>
    <scope>NUCLEOTIDE SEQUENCE [LARGE SCALE GENOMIC DNA]</scope>
    <source>
        <strain evidence="2">cv. DH0086</strain>
    </source>
</reference>
<dbReference type="PANTHER" id="PTHR34808">
    <property type="entry name" value="EXPRESSED PROTEIN"/>
    <property type="match status" value="1"/>
</dbReference>
<gene>
    <name evidence="1" type="ORF">A4U43_C09F2560</name>
</gene>
<organism evidence="1 2">
    <name type="scientific">Asparagus officinalis</name>
    <name type="common">Garden asparagus</name>
    <dbReference type="NCBI Taxonomy" id="4686"/>
    <lineage>
        <taxon>Eukaryota</taxon>
        <taxon>Viridiplantae</taxon>
        <taxon>Streptophyta</taxon>
        <taxon>Embryophyta</taxon>
        <taxon>Tracheophyta</taxon>
        <taxon>Spermatophyta</taxon>
        <taxon>Magnoliopsida</taxon>
        <taxon>Liliopsida</taxon>
        <taxon>Asparagales</taxon>
        <taxon>Asparagaceae</taxon>
        <taxon>Asparagoideae</taxon>
        <taxon>Asparagus</taxon>
    </lineage>
</organism>
<sequence>MNKIERKSSIEREPQTLSLDQIKYAREAALYVLSNHSIQEAISIFTEGLQPVLCVKKGNMNMIMERSEDEDGGNLDRIAGLRDTITAPF</sequence>
<name>A0A5P1E597_ASPOF</name>
<dbReference type="AlphaFoldDB" id="A0A5P1E597"/>
<dbReference type="Gramene" id="ONK57639">
    <property type="protein sequence ID" value="ONK57639"/>
    <property type="gene ID" value="A4U43_C09F2560"/>
</dbReference>
<keyword evidence="2" id="KW-1185">Reference proteome</keyword>
<evidence type="ECO:0000313" key="1">
    <source>
        <dbReference type="EMBL" id="ONK57639.1"/>
    </source>
</evidence>
<protein>
    <submittedName>
        <fullName evidence="1">Uncharacterized protein</fullName>
    </submittedName>
</protein>
<dbReference type="OMA" id="GDMQKGG"/>
<proteinExistence type="predicted"/>
<dbReference type="EMBL" id="CM007389">
    <property type="protein sequence ID" value="ONK57639.1"/>
    <property type="molecule type" value="Genomic_DNA"/>
</dbReference>
<dbReference type="Proteomes" id="UP000243459">
    <property type="component" value="Chromosome 9"/>
</dbReference>
<accession>A0A5P1E597</accession>
<dbReference type="PANTHER" id="PTHR34808:SF2">
    <property type="entry name" value="EXPRESSED PROTEIN"/>
    <property type="match status" value="1"/>
</dbReference>
<dbReference type="OrthoDB" id="603047at2759"/>